<proteinExistence type="predicted"/>
<dbReference type="AlphaFoldDB" id="W4M098"/>
<comment type="caution">
    <text evidence="1">The sequence shown here is derived from an EMBL/GenBank/DDBJ whole genome shotgun (WGS) entry which is preliminary data.</text>
</comment>
<dbReference type="Gene3D" id="3.30.420.10">
    <property type="entry name" value="Ribonuclease H-like superfamily/Ribonuclease H"/>
    <property type="match status" value="1"/>
</dbReference>
<dbReference type="Pfam" id="PF07592">
    <property type="entry name" value="DDE_Tnp_ISAZ013"/>
    <property type="match status" value="1"/>
</dbReference>
<protein>
    <submittedName>
        <fullName evidence="1">Transposase</fullName>
    </submittedName>
</protein>
<sequence length="78" mass="9103">MLQCLYYPPYHSKYNPIERCWGILELKWNGTKLTDAETMLEWAKSMSWKGLHPVVELSRQVYEKGIRLGKAAMEAIEA</sequence>
<keyword evidence="1" id="KW-0614">Plasmid</keyword>
<evidence type="ECO:0000313" key="2">
    <source>
        <dbReference type="Proteomes" id="UP000019141"/>
    </source>
</evidence>
<keyword evidence="2" id="KW-1185">Reference proteome</keyword>
<accession>W4M098</accession>
<organism evidence="1 2">
    <name type="scientific">Entotheonella factor</name>
    <dbReference type="NCBI Taxonomy" id="1429438"/>
    <lineage>
        <taxon>Bacteria</taxon>
        <taxon>Pseudomonadati</taxon>
        <taxon>Nitrospinota/Tectimicrobiota group</taxon>
        <taxon>Candidatus Tectimicrobiota</taxon>
        <taxon>Candidatus Entotheonellia</taxon>
        <taxon>Candidatus Entotheonellales</taxon>
        <taxon>Candidatus Entotheonellaceae</taxon>
        <taxon>Candidatus Entotheonella</taxon>
    </lineage>
</organism>
<dbReference type="HOGENOM" id="CLU_2615415_0_0_7"/>
<name>W4M098_ENTF1</name>
<dbReference type="InterPro" id="IPR036397">
    <property type="entry name" value="RNaseH_sf"/>
</dbReference>
<reference evidence="1 2" key="1">
    <citation type="journal article" date="2014" name="Nature">
        <title>An environmental bacterial taxon with a large and distinct metabolic repertoire.</title>
        <authorList>
            <person name="Wilson M.C."/>
            <person name="Mori T."/>
            <person name="Ruckert C."/>
            <person name="Uria A.R."/>
            <person name="Helf M.J."/>
            <person name="Takada K."/>
            <person name="Gernert C."/>
            <person name="Steffens U.A."/>
            <person name="Heycke N."/>
            <person name="Schmitt S."/>
            <person name="Rinke C."/>
            <person name="Helfrich E.J."/>
            <person name="Brachmann A.O."/>
            <person name="Gurgui C."/>
            <person name="Wakimoto T."/>
            <person name="Kracht M."/>
            <person name="Crusemann M."/>
            <person name="Hentschel U."/>
            <person name="Abe I."/>
            <person name="Matsunaga S."/>
            <person name="Kalinowski J."/>
            <person name="Takeyama H."/>
            <person name="Piel J."/>
        </authorList>
    </citation>
    <scope>NUCLEOTIDE SEQUENCE [LARGE SCALE GENOMIC DNA]</scope>
    <source>
        <strain evidence="2">TSY1</strain>
        <plasmid evidence="1">pTSY</plasmid>
    </source>
</reference>
<dbReference type="Proteomes" id="UP000019141">
    <property type="component" value="Unassembled WGS sequence"/>
</dbReference>
<evidence type="ECO:0000313" key="1">
    <source>
        <dbReference type="EMBL" id="ETX03759.1"/>
    </source>
</evidence>
<dbReference type="GO" id="GO:0003676">
    <property type="term" value="F:nucleic acid binding"/>
    <property type="evidence" value="ECO:0007669"/>
    <property type="project" value="InterPro"/>
</dbReference>
<geneLocation type="plasmid" evidence="1">
    <name>pTSY</name>
</geneLocation>
<dbReference type="InterPro" id="IPR011518">
    <property type="entry name" value="Transposase_36"/>
</dbReference>
<gene>
    <name evidence="1" type="ORF">ETSY1_46235</name>
</gene>
<dbReference type="EMBL" id="AZHW01000007">
    <property type="protein sequence ID" value="ETX03759.1"/>
    <property type="molecule type" value="Genomic_DNA"/>
</dbReference>